<evidence type="ECO:0000313" key="2">
    <source>
        <dbReference type="EMBL" id="GMH16593.1"/>
    </source>
</evidence>
<evidence type="ECO:0000313" key="3">
    <source>
        <dbReference type="Proteomes" id="UP001279734"/>
    </source>
</evidence>
<reference evidence="2" key="1">
    <citation type="submission" date="2023-05" db="EMBL/GenBank/DDBJ databases">
        <title>Nepenthes gracilis genome sequencing.</title>
        <authorList>
            <person name="Fukushima K."/>
        </authorList>
    </citation>
    <scope>NUCLEOTIDE SEQUENCE</scope>
    <source>
        <strain evidence="2">SING2019-196</strain>
    </source>
</reference>
<gene>
    <name evidence="2" type="ORF">Nepgr_018434</name>
</gene>
<feature type="transmembrane region" description="Helical" evidence="1">
    <location>
        <begin position="111"/>
        <end position="129"/>
    </location>
</feature>
<keyword evidence="1" id="KW-1133">Transmembrane helix</keyword>
<sequence length="146" mass="16202">MGPPRLLDNFDWIVFLVTKGLFVSPSSINPTRRAAQEDILSHERFTVSCFASLRCLHFLFELFMLSFSDFKLLHVIVGVVLFNFSAIPLPCLPSLYPFILILLGDFSHSDFCSSIILSLALLCIAPGVADRRLASRSSSLAFSLSS</sequence>
<keyword evidence="1" id="KW-0472">Membrane</keyword>
<feature type="transmembrane region" description="Helical" evidence="1">
    <location>
        <begin position="72"/>
        <end position="99"/>
    </location>
</feature>
<organism evidence="2 3">
    <name type="scientific">Nepenthes gracilis</name>
    <name type="common">Slender pitcher plant</name>
    <dbReference type="NCBI Taxonomy" id="150966"/>
    <lineage>
        <taxon>Eukaryota</taxon>
        <taxon>Viridiplantae</taxon>
        <taxon>Streptophyta</taxon>
        <taxon>Embryophyta</taxon>
        <taxon>Tracheophyta</taxon>
        <taxon>Spermatophyta</taxon>
        <taxon>Magnoliopsida</taxon>
        <taxon>eudicotyledons</taxon>
        <taxon>Gunneridae</taxon>
        <taxon>Pentapetalae</taxon>
        <taxon>Caryophyllales</taxon>
        <taxon>Nepenthaceae</taxon>
        <taxon>Nepenthes</taxon>
    </lineage>
</organism>
<evidence type="ECO:0000256" key="1">
    <source>
        <dbReference type="SAM" id="Phobius"/>
    </source>
</evidence>
<comment type="caution">
    <text evidence="2">The sequence shown here is derived from an EMBL/GenBank/DDBJ whole genome shotgun (WGS) entry which is preliminary data.</text>
</comment>
<keyword evidence="3" id="KW-1185">Reference proteome</keyword>
<keyword evidence="1" id="KW-0812">Transmembrane</keyword>
<proteinExistence type="predicted"/>
<protein>
    <submittedName>
        <fullName evidence="2">Uncharacterized protein</fullName>
    </submittedName>
</protein>
<dbReference type="AlphaFoldDB" id="A0AAD3SRC6"/>
<dbReference type="Proteomes" id="UP001279734">
    <property type="component" value="Unassembled WGS sequence"/>
</dbReference>
<dbReference type="EMBL" id="BSYO01000016">
    <property type="protein sequence ID" value="GMH16593.1"/>
    <property type="molecule type" value="Genomic_DNA"/>
</dbReference>
<name>A0AAD3SRC6_NEPGR</name>
<accession>A0AAD3SRC6</accession>